<sequence>MLDENFVLQLSAFFAVIISLVCTFWLLLIITCDYIV</sequence>
<evidence type="ECO:0000256" key="1">
    <source>
        <dbReference type="SAM" id="Phobius"/>
    </source>
</evidence>
<reference evidence="2" key="2">
    <citation type="journal article" date="2015" name="Data Brief">
        <title>Shoot transcriptome of the giant reed, Arundo donax.</title>
        <authorList>
            <person name="Barrero R.A."/>
            <person name="Guerrero F.D."/>
            <person name="Moolhuijzen P."/>
            <person name="Goolsby J.A."/>
            <person name="Tidwell J."/>
            <person name="Bellgard S.E."/>
            <person name="Bellgard M.I."/>
        </authorList>
    </citation>
    <scope>NUCLEOTIDE SEQUENCE</scope>
    <source>
        <tissue evidence="2">Shoot tissue taken approximately 20 cm above the soil surface</tissue>
    </source>
</reference>
<dbReference type="AlphaFoldDB" id="A0A0A9AZC5"/>
<keyword evidence="1" id="KW-0472">Membrane</keyword>
<keyword evidence="1" id="KW-0812">Transmembrane</keyword>
<reference evidence="2" key="1">
    <citation type="submission" date="2014-09" db="EMBL/GenBank/DDBJ databases">
        <authorList>
            <person name="Magalhaes I.L.F."/>
            <person name="Oliveira U."/>
            <person name="Santos F.R."/>
            <person name="Vidigal T.H.D.A."/>
            <person name="Brescovit A.D."/>
            <person name="Santos A.J."/>
        </authorList>
    </citation>
    <scope>NUCLEOTIDE SEQUENCE</scope>
    <source>
        <tissue evidence="2">Shoot tissue taken approximately 20 cm above the soil surface</tissue>
    </source>
</reference>
<proteinExistence type="predicted"/>
<organism evidence="2">
    <name type="scientific">Arundo donax</name>
    <name type="common">Giant reed</name>
    <name type="synonym">Donax arundinaceus</name>
    <dbReference type="NCBI Taxonomy" id="35708"/>
    <lineage>
        <taxon>Eukaryota</taxon>
        <taxon>Viridiplantae</taxon>
        <taxon>Streptophyta</taxon>
        <taxon>Embryophyta</taxon>
        <taxon>Tracheophyta</taxon>
        <taxon>Spermatophyta</taxon>
        <taxon>Magnoliopsida</taxon>
        <taxon>Liliopsida</taxon>
        <taxon>Poales</taxon>
        <taxon>Poaceae</taxon>
        <taxon>PACMAD clade</taxon>
        <taxon>Arundinoideae</taxon>
        <taxon>Arundineae</taxon>
        <taxon>Arundo</taxon>
    </lineage>
</organism>
<feature type="transmembrane region" description="Helical" evidence="1">
    <location>
        <begin position="6"/>
        <end position="30"/>
    </location>
</feature>
<evidence type="ECO:0000313" key="2">
    <source>
        <dbReference type="EMBL" id="JAD57074.1"/>
    </source>
</evidence>
<name>A0A0A9AZC5_ARUDO</name>
<dbReference type="EMBL" id="GBRH01240821">
    <property type="protein sequence ID" value="JAD57074.1"/>
    <property type="molecule type" value="Transcribed_RNA"/>
</dbReference>
<protein>
    <submittedName>
        <fullName evidence="2">Uncharacterized protein</fullName>
    </submittedName>
</protein>
<keyword evidence="1" id="KW-1133">Transmembrane helix</keyword>
<accession>A0A0A9AZC5</accession>